<evidence type="ECO:0000313" key="5">
    <source>
        <dbReference type="Proteomes" id="UP000745859"/>
    </source>
</evidence>
<dbReference type="Proteomes" id="UP000745859">
    <property type="component" value="Unassembled WGS sequence"/>
</dbReference>
<keyword evidence="1 2" id="KW-0732">Signal</keyword>
<dbReference type="Gene3D" id="2.160.20.10">
    <property type="entry name" value="Single-stranded right-handed beta-helix, Pectin lyase-like"/>
    <property type="match status" value="1"/>
</dbReference>
<gene>
    <name evidence="4" type="ORF">FHR24_002619</name>
</gene>
<dbReference type="InterPro" id="IPR012334">
    <property type="entry name" value="Pectin_lyas_fold"/>
</dbReference>
<evidence type="ECO:0000259" key="3">
    <source>
        <dbReference type="Pfam" id="PF18962"/>
    </source>
</evidence>
<dbReference type="RefSeq" id="WP_167189610.1">
    <property type="nucleotide sequence ID" value="NZ_JAASQL010000004.1"/>
</dbReference>
<evidence type="ECO:0000256" key="1">
    <source>
        <dbReference type="ARBA" id="ARBA00022729"/>
    </source>
</evidence>
<dbReference type="SUPFAM" id="SSF51126">
    <property type="entry name" value="Pectin lyase-like"/>
    <property type="match status" value="1"/>
</dbReference>
<reference evidence="4 5" key="1">
    <citation type="submission" date="2020-03" db="EMBL/GenBank/DDBJ databases">
        <title>Genomic Encyclopedia of Type Strains, Phase IV (KMG-IV): sequencing the most valuable type-strain genomes for metagenomic binning, comparative biology and taxonomic classification.</title>
        <authorList>
            <person name="Goeker M."/>
        </authorList>
    </citation>
    <scope>NUCLEOTIDE SEQUENCE [LARGE SCALE GENOMIC DNA]</scope>
    <source>
        <strain evidence="4 5">DSM 101599</strain>
    </source>
</reference>
<evidence type="ECO:0000256" key="2">
    <source>
        <dbReference type="SAM" id="SignalP"/>
    </source>
</evidence>
<feature type="chain" id="PRO_5046560953" description="Secretion system C-terminal sorting domain-containing protein" evidence="2">
    <location>
        <begin position="24"/>
        <end position="530"/>
    </location>
</feature>
<proteinExistence type="predicted"/>
<feature type="domain" description="Secretion system C-terminal sorting" evidence="3">
    <location>
        <begin position="461"/>
        <end position="528"/>
    </location>
</feature>
<organism evidence="4 5">
    <name type="scientific">Wenyingzhuangia heitensis</name>
    <dbReference type="NCBI Taxonomy" id="1487859"/>
    <lineage>
        <taxon>Bacteria</taxon>
        <taxon>Pseudomonadati</taxon>
        <taxon>Bacteroidota</taxon>
        <taxon>Flavobacteriia</taxon>
        <taxon>Flavobacteriales</taxon>
        <taxon>Flavobacteriaceae</taxon>
        <taxon>Wenyingzhuangia</taxon>
    </lineage>
</organism>
<dbReference type="EMBL" id="JAASQL010000004">
    <property type="protein sequence ID" value="NIJ46141.1"/>
    <property type="molecule type" value="Genomic_DNA"/>
</dbReference>
<feature type="signal peptide" evidence="2">
    <location>
        <begin position="1"/>
        <end position="23"/>
    </location>
</feature>
<accession>A0ABX0UG28</accession>
<dbReference type="NCBIfam" id="TIGR04183">
    <property type="entry name" value="Por_Secre_tail"/>
    <property type="match status" value="1"/>
</dbReference>
<protein>
    <recommendedName>
        <fullName evidence="3">Secretion system C-terminal sorting domain-containing protein</fullName>
    </recommendedName>
</protein>
<dbReference type="InterPro" id="IPR011050">
    <property type="entry name" value="Pectin_lyase_fold/virulence"/>
</dbReference>
<evidence type="ECO:0000313" key="4">
    <source>
        <dbReference type="EMBL" id="NIJ46141.1"/>
    </source>
</evidence>
<dbReference type="InterPro" id="IPR026444">
    <property type="entry name" value="Secre_tail"/>
</dbReference>
<sequence>MLKKLLFCFMLYSVNFFSQSNLAIDDENRYYKNVNTTGIIKTLIVDNPNDNSGNQDSNKLQNLINQVSNLTSNNKKGGIIKIPAGKYYFDNIIMKSNVHIKVNKNATLILGPVPDPNKNITMFVFGKDNDTKHTKNVSITCDSNNSNDKFTVNFNLSNYNSSKFITCARVENFLISGIKVYDNYTRLPVIGITNSKTNNTFYRSRQGVVKNITSLKSAYGYGLVQMHAGTNILFKNLWGEGGVVLRLEPHYRENEAGQILIHNIIARNISGRNGNATVMLSPHRLDHGFVDIRNIKSNSSGFALRIESGFSSKVYNPATGKKGKAYDNNGNEITGSFSSNSVFKNISAIYGTKAQLKDKHFKYIPCSLYNNSLLNVDENGQHITSIPTYVGPAIVAVHKRNNYTLNNISNITATGFTKQKNNGKTFYNSDSIFTCGNVNITSIQKQLETVTFNQNNNTIKVFPNPVTNSLHINNSINSVLKIYTSVGILIKEIIVTNNSYLVNTSFLKPGIYYINVSNDQTSYQQKIIKV</sequence>
<keyword evidence="5" id="KW-1185">Reference proteome</keyword>
<name>A0ABX0UG28_9FLAO</name>
<dbReference type="Pfam" id="PF18962">
    <property type="entry name" value="Por_Secre_tail"/>
    <property type="match status" value="1"/>
</dbReference>
<comment type="caution">
    <text evidence="4">The sequence shown here is derived from an EMBL/GenBank/DDBJ whole genome shotgun (WGS) entry which is preliminary data.</text>
</comment>